<dbReference type="STRING" id="867900.Celly_2310"/>
<accession>F0RGD9</accession>
<proteinExistence type="predicted"/>
<organism evidence="2 3">
    <name type="scientific">Cellulophaga lytica (strain ATCC 23178 / DSM 7489 / JCM 8516 / NBRC 14961 / NCIMB 1423 / VKM B-1433 / Cy l20)</name>
    <dbReference type="NCBI Taxonomy" id="867900"/>
    <lineage>
        <taxon>Bacteria</taxon>
        <taxon>Pseudomonadati</taxon>
        <taxon>Bacteroidota</taxon>
        <taxon>Flavobacteriia</taxon>
        <taxon>Flavobacteriales</taxon>
        <taxon>Flavobacteriaceae</taxon>
        <taxon>Cellulophaga</taxon>
    </lineage>
</organism>
<evidence type="ECO:0008006" key="4">
    <source>
        <dbReference type="Google" id="ProtNLM"/>
    </source>
</evidence>
<keyword evidence="3" id="KW-1185">Reference proteome</keyword>
<evidence type="ECO:0000256" key="1">
    <source>
        <dbReference type="SAM" id="SignalP"/>
    </source>
</evidence>
<feature type="chain" id="PRO_5003255240" description="Lipoprotein" evidence="1">
    <location>
        <begin position="27"/>
        <end position="213"/>
    </location>
</feature>
<feature type="signal peptide" evidence="1">
    <location>
        <begin position="1"/>
        <end position="26"/>
    </location>
</feature>
<reference evidence="2 3" key="1">
    <citation type="journal article" date="2011" name="Stand. Genomic Sci.">
        <title>Complete genome sequence of Cellulophaga lytica type strain (LIM- 21).</title>
        <authorList>
            <person name="Pati A."/>
            <person name="Abt B."/>
            <person name="Teshima H."/>
            <person name="Nolan M."/>
            <person name="Lapidus A."/>
            <person name="Lucas S."/>
            <person name="Hammon N."/>
            <person name="Deshpande S."/>
            <person name="Cheng J.F."/>
            <person name="Tapia R."/>
            <person name="Han C."/>
            <person name="Goodwin L."/>
            <person name="Pitluck S."/>
            <person name="Liolios K."/>
            <person name="Pagani I."/>
            <person name="Mavromatis K."/>
            <person name="Ovchinikova G."/>
            <person name="Chen A."/>
            <person name="Palaniappan K."/>
            <person name="Land M."/>
            <person name="Hauser L."/>
            <person name="Jeffries C.D."/>
            <person name="Detter J.C."/>
            <person name="Brambilla E.M."/>
            <person name="Kannan K.P."/>
            <person name="Rohde M."/>
            <person name="Spring S."/>
            <person name="Goker M."/>
            <person name="Woyke T."/>
            <person name="Bristow J."/>
            <person name="Eisen J.A."/>
            <person name="Markowitz V."/>
            <person name="Hugenholtz P."/>
            <person name="Kyrpides N.C."/>
            <person name="Klenk H.P."/>
            <person name="Ivanova N."/>
        </authorList>
    </citation>
    <scope>NUCLEOTIDE SEQUENCE [LARGE SCALE GENOMIC DNA]</scope>
    <source>
        <strain evidence="3">ATCC 23178 / DSM 7489 / JCM 8516 / NBRC 14961 / NCIMB 1423 / VKM B-1433 / Cy l20</strain>
    </source>
</reference>
<gene>
    <name evidence="2" type="ordered locus">Celly_2310</name>
</gene>
<name>F0RGD9_CELLC</name>
<dbReference type="eggNOG" id="ENOG5031UEV">
    <property type="taxonomic scope" value="Bacteria"/>
</dbReference>
<dbReference type="PROSITE" id="PS51257">
    <property type="entry name" value="PROKAR_LIPOPROTEIN"/>
    <property type="match status" value="1"/>
</dbReference>
<dbReference type="OrthoDB" id="1427559at2"/>
<dbReference type="KEGG" id="cly:Celly_2310"/>
<protein>
    <recommendedName>
        <fullName evidence="4">Lipoprotein</fullName>
    </recommendedName>
</protein>
<dbReference type="Proteomes" id="UP000007487">
    <property type="component" value="Chromosome"/>
</dbReference>
<evidence type="ECO:0000313" key="2">
    <source>
        <dbReference type="EMBL" id="ADY30130.1"/>
    </source>
</evidence>
<sequence>MMTNKKKAFYFILPLALFIVSSCNNPKEQKKEHPEPVKEVKPPTQIITTKKAQTLFDDYSKRRATLIKDFEDNEVDPNSSFDVARYGYYDLKTLKNYIAFIEQEAKKANVEITNVRFYFGNYPKDSKYKHPRQNTFFITPTTTVDGKDYPFSVITDGKTYKPKILKDNFLLQPSKQSTTEEASIFPKISFFNDDEEQSLILNHSNMVPPPYED</sequence>
<dbReference type="HOGENOM" id="CLU_1292506_0_0_10"/>
<evidence type="ECO:0000313" key="3">
    <source>
        <dbReference type="Proteomes" id="UP000007487"/>
    </source>
</evidence>
<dbReference type="AlphaFoldDB" id="F0RGD9"/>
<dbReference type="RefSeq" id="WP_013621873.1">
    <property type="nucleotide sequence ID" value="NC_015167.1"/>
</dbReference>
<keyword evidence="1" id="KW-0732">Signal</keyword>
<dbReference type="EMBL" id="CP002534">
    <property type="protein sequence ID" value="ADY30130.1"/>
    <property type="molecule type" value="Genomic_DNA"/>
</dbReference>